<dbReference type="EMBL" id="JANBVN010000217">
    <property type="protein sequence ID" value="KAJ9132489.1"/>
    <property type="molecule type" value="Genomic_DNA"/>
</dbReference>
<sequence>MTKTVLILGGSYAGLHIAHHLLKQHLPDTKVILVSSNSHFYWNMASVRAVVTESSLPASQLFSPLSQILSRYPPDSYELIIGTATASDLALRTVTIDRDRRTIPYDHLVLATGARQAAGNHPTPWKADGSYEDVLAHLRSTAEKITKASHIVVAGSGPTGCELAGEIAFDNPSRQAGKKKEVVLLGADAEILGADPIASSVRAELTKLGVQIRTGARVESVMEVGEGKTEVVLEGGERIETDLYLPAMGLVPNSEFVGAEYKDAEVWVLITQKQAAGVAKNIEAVLKGKQPSVVKGMPFDIFTCATGRSRAAGRLGAVKMLSIMAWMGKGRYLGLNYMGGYVDGSVA</sequence>
<evidence type="ECO:0000256" key="1">
    <source>
        <dbReference type="ARBA" id="ARBA00006442"/>
    </source>
</evidence>
<dbReference type="InterPro" id="IPR023753">
    <property type="entry name" value="FAD/NAD-binding_dom"/>
</dbReference>
<dbReference type="GO" id="GO:0050660">
    <property type="term" value="F:flavin adenine dinucleotide binding"/>
    <property type="evidence" value="ECO:0007669"/>
    <property type="project" value="TreeGrafter"/>
</dbReference>
<dbReference type="GO" id="GO:0004174">
    <property type="term" value="F:electron-transferring-flavoprotein dehydrogenase activity"/>
    <property type="evidence" value="ECO:0007669"/>
    <property type="project" value="TreeGrafter"/>
</dbReference>
<accession>A0AA38R8A9</accession>
<dbReference type="InterPro" id="IPR036188">
    <property type="entry name" value="FAD/NAD-bd_sf"/>
</dbReference>
<dbReference type="Pfam" id="PF07992">
    <property type="entry name" value="Pyr_redox_2"/>
    <property type="match status" value="1"/>
</dbReference>
<protein>
    <submittedName>
        <fullName evidence="6">FAD/NAD(P)-binding domain-containing protein</fullName>
    </submittedName>
</protein>
<dbReference type="PANTHER" id="PTHR43735:SF3">
    <property type="entry name" value="FERROPTOSIS SUPPRESSOR PROTEIN 1"/>
    <property type="match status" value="1"/>
</dbReference>
<evidence type="ECO:0000256" key="4">
    <source>
        <dbReference type="ARBA" id="ARBA00023002"/>
    </source>
</evidence>
<dbReference type="SUPFAM" id="SSF51905">
    <property type="entry name" value="FAD/NAD(P)-binding domain"/>
    <property type="match status" value="1"/>
</dbReference>
<evidence type="ECO:0000259" key="5">
    <source>
        <dbReference type="Pfam" id="PF07992"/>
    </source>
</evidence>
<gene>
    <name evidence="6" type="ORF">NKR19_g9287</name>
</gene>
<dbReference type="GO" id="GO:0005737">
    <property type="term" value="C:cytoplasm"/>
    <property type="evidence" value="ECO:0007669"/>
    <property type="project" value="TreeGrafter"/>
</dbReference>
<keyword evidence="4" id="KW-0560">Oxidoreductase</keyword>
<comment type="similarity">
    <text evidence="1">Belongs to the FAD-dependent oxidoreductase family.</text>
</comment>
<dbReference type="Gene3D" id="3.50.50.100">
    <property type="match status" value="1"/>
</dbReference>
<feature type="domain" description="FAD/NAD(P)-binding" evidence="5">
    <location>
        <begin position="4"/>
        <end position="257"/>
    </location>
</feature>
<keyword evidence="3" id="KW-0274">FAD</keyword>
<evidence type="ECO:0000313" key="7">
    <source>
        <dbReference type="Proteomes" id="UP001174691"/>
    </source>
</evidence>
<evidence type="ECO:0000256" key="3">
    <source>
        <dbReference type="ARBA" id="ARBA00022827"/>
    </source>
</evidence>
<comment type="caution">
    <text evidence="6">The sequence shown here is derived from an EMBL/GenBank/DDBJ whole genome shotgun (WGS) entry which is preliminary data.</text>
</comment>
<evidence type="ECO:0000256" key="2">
    <source>
        <dbReference type="ARBA" id="ARBA00022630"/>
    </source>
</evidence>
<reference evidence="6" key="1">
    <citation type="submission" date="2022-07" db="EMBL/GenBank/DDBJ databases">
        <title>Fungi with potential for degradation of polypropylene.</title>
        <authorList>
            <person name="Gostincar C."/>
        </authorList>
    </citation>
    <scope>NUCLEOTIDE SEQUENCE</scope>
    <source>
        <strain evidence="6">EXF-13287</strain>
    </source>
</reference>
<proteinExistence type="inferred from homology"/>
<dbReference type="AlphaFoldDB" id="A0AA38R8A9"/>
<dbReference type="Proteomes" id="UP001174691">
    <property type="component" value="Unassembled WGS sequence"/>
</dbReference>
<keyword evidence="2" id="KW-0285">Flavoprotein</keyword>
<dbReference type="PANTHER" id="PTHR43735">
    <property type="entry name" value="APOPTOSIS-INDUCING FACTOR 1"/>
    <property type="match status" value="1"/>
</dbReference>
<dbReference type="PRINTS" id="PR00368">
    <property type="entry name" value="FADPNR"/>
</dbReference>
<organism evidence="6 7">
    <name type="scientific">Coniochaeta hoffmannii</name>
    <dbReference type="NCBI Taxonomy" id="91930"/>
    <lineage>
        <taxon>Eukaryota</taxon>
        <taxon>Fungi</taxon>
        <taxon>Dikarya</taxon>
        <taxon>Ascomycota</taxon>
        <taxon>Pezizomycotina</taxon>
        <taxon>Sordariomycetes</taxon>
        <taxon>Sordariomycetidae</taxon>
        <taxon>Coniochaetales</taxon>
        <taxon>Coniochaetaceae</taxon>
        <taxon>Coniochaeta</taxon>
    </lineage>
</organism>
<evidence type="ECO:0000313" key="6">
    <source>
        <dbReference type="EMBL" id="KAJ9132489.1"/>
    </source>
</evidence>
<name>A0AA38R8A9_9PEZI</name>
<keyword evidence="7" id="KW-1185">Reference proteome</keyword>